<dbReference type="eggNOG" id="KOG4231">
    <property type="taxonomic scope" value="Eukaryota"/>
</dbReference>
<dbReference type="EMBL" id="KI964909">
    <property type="protein sequence ID" value="EUC27558.1"/>
    <property type="molecule type" value="Genomic_DNA"/>
</dbReference>
<dbReference type="KEGG" id="bze:COCCADRAFT_111372"/>
<dbReference type="HOGENOM" id="CLU_003059_1_1_1"/>
<dbReference type="GO" id="GO:0047499">
    <property type="term" value="F:calcium-independent phospholipase A2 activity"/>
    <property type="evidence" value="ECO:0007669"/>
    <property type="project" value="TreeGrafter"/>
</dbReference>
<dbReference type="GeneID" id="19144280"/>
<sequence length="782" mass="88759">MPPHNCSDWLYGFQTGTDWFLACGDALQRATADFCNPHAQFPSTVLLIGKREKDAARRALLQTRAHSKSRGIAQLQADNCTSNNEYPLLVASLDIDEACSKQKPLQKHNGHLLHKVKWLSEHSSATKVETFVEIVVGKLLILFVDVICLFLEDFSTPKEGIYFLQRCEQHSSISQDWKPQVILVSNRTYRRKGSLSLSLFSSIHRVVLPKESRKTLPSPKFFKLKKAIDSSVRMTRKSRDASKLLYSAYHLNAFFELALRHVATCNSTPFNFIIASRQRNRKEKYLGANLRSFLALCTANHVSKEASLKYIASALMLDSLPPGMHRGLIVLMFLLRRSLDECIDIFKQLSKRVFVPRPLPGNFLFANMYRFLYSLLTDSFYGAVKMEACVKEAFGSNTTLFSSNTSNTGISGLKVAVTTMAVSNSKLCILSNYNGAGVRKGEMIYSIFRRLLYATRKLCFLRQALKLISTRARATSAAPSYFPAKFIQGIGFLQDGGAGKHNNPIGPAEWESKAIWDNTPDLAVSIGTGFARDLEPSQTVSRRLGFRDRFFSRLFRLFNAMLNAQDSWEDHLNRVSLEERHRYFRVNIALSTEPGLDDVSKIPDLEDLTATFLHGYDFTSITQALFAAAFFFELHQKPIANRTLLTCFGSIRCRSPNKRALIERILQEYPDASFAMEDGTSLGNISDSSLCTVCGHYCKAVKFKVYHVDQRISIYLQFNQSNQTRISGFPQSMSQFVRLQQLDAEFGRSDHQFADYTGMTHCRRFLNDSITERRRYEKARRK</sequence>
<dbReference type="RefSeq" id="XP_007718136.1">
    <property type="nucleotide sequence ID" value="XM_007719946.1"/>
</dbReference>
<evidence type="ECO:0000313" key="1">
    <source>
        <dbReference type="EMBL" id="EUC27558.1"/>
    </source>
</evidence>
<protein>
    <recommendedName>
        <fullName evidence="3">PNPLA domain-containing protein</fullName>
    </recommendedName>
</protein>
<dbReference type="GO" id="GO:0019369">
    <property type="term" value="P:arachidonate metabolic process"/>
    <property type="evidence" value="ECO:0007669"/>
    <property type="project" value="TreeGrafter"/>
</dbReference>
<dbReference type="PANTHER" id="PTHR24185">
    <property type="entry name" value="CALCIUM-INDEPENDENT PHOSPHOLIPASE A2-GAMMA"/>
    <property type="match status" value="1"/>
</dbReference>
<keyword evidence="2" id="KW-1185">Reference proteome</keyword>
<proteinExistence type="predicted"/>
<gene>
    <name evidence="1" type="ORF">COCCADRAFT_111372</name>
</gene>
<name>W6XPT7_COCC2</name>
<dbReference type="InterPro" id="IPR016035">
    <property type="entry name" value="Acyl_Trfase/lysoPLipase"/>
</dbReference>
<organism evidence="1 2">
    <name type="scientific">Cochliobolus carbonum (strain 26-R-13)</name>
    <name type="common">Maize leaf spot fungus</name>
    <name type="synonym">Bipolaris zeicola</name>
    <dbReference type="NCBI Taxonomy" id="930089"/>
    <lineage>
        <taxon>Eukaryota</taxon>
        <taxon>Fungi</taxon>
        <taxon>Dikarya</taxon>
        <taxon>Ascomycota</taxon>
        <taxon>Pezizomycotina</taxon>
        <taxon>Dothideomycetes</taxon>
        <taxon>Pleosporomycetidae</taxon>
        <taxon>Pleosporales</taxon>
        <taxon>Pleosporineae</taxon>
        <taxon>Pleosporaceae</taxon>
        <taxon>Bipolaris</taxon>
    </lineage>
</organism>
<reference evidence="1 2" key="1">
    <citation type="journal article" date="2013" name="PLoS Genet.">
        <title>Comparative genome structure, secondary metabolite, and effector coding capacity across Cochliobolus pathogens.</title>
        <authorList>
            <person name="Condon B.J."/>
            <person name="Leng Y."/>
            <person name="Wu D."/>
            <person name="Bushley K.E."/>
            <person name="Ohm R.A."/>
            <person name="Otillar R."/>
            <person name="Martin J."/>
            <person name="Schackwitz W."/>
            <person name="Grimwood J."/>
            <person name="MohdZainudin N."/>
            <person name="Xue C."/>
            <person name="Wang R."/>
            <person name="Manning V.A."/>
            <person name="Dhillon B."/>
            <person name="Tu Z.J."/>
            <person name="Steffenson B.J."/>
            <person name="Salamov A."/>
            <person name="Sun H."/>
            <person name="Lowry S."/>
            <person name="LaButti K."/>
            <person name="Han J."/>
            <person name="Copeland A."/>
            <person name="Lindquist E."/>
            <person name="Barry K."/>
            <person name="Schmutz J."/>
            <person name="Baker S.E."/>
            <person name="Ciuffetti L.M."/>
            <person name="Grigoriev I.V."/>
            <person name="Zhong S."/>
            <person name="Turgeon B.G."/>
        </authorList>
    </citation>
    <scope>NUCLEOTIDE SEQUENCE [LARGE SCALE GENOMIC DNA]</scope>
    <source>
        <strain evidence="1 2">26-R-13</strain>
    </source>
</reference>
<dbReference type="OrthoDB" id="194358at2759"/>
<dbReference type="SUPFAM" id="SSF52151">
    <property type="entry name" value="FabD/lysophospholipase-like"/>
    <property type="match status" value="1"/>
</dbReference>
<dbReference type="PANTHER" id="PTHR24185:SF8">
    <property type="entry name" value="PNPLA DOMAIN-CONTAINING PROTEIN"/>
    <property type="match status" value="1"/>
</dbReference>
<dbReference type="GO" id="GO:0016020">
    <property type="term" value="C:membrane"/>
    <property type="evidence" value="ECO:0007669"/>
    <property type="project" value="TreeGrafter"/>
</dbReference>
<dbReference type="Proteomes" id="UP000053841">
    <property type="component" value="Unassembled WGS sequence"/>
</dbReference>
<accession>W6XPT7</accession>
<evidence type="ECO:0000313" key="2">
    <source>
        <dbReference type="Proteomes" id="UP000053841"/>
    </source>
</evidence>
<dbReference type="Gene3D" id="3.40.1090.10">
    <property type="entry name" value="Cytosolic phospholipase A2 catalytic domain"/>
    <property type="match status" value="1"/>
</dbReference>
<evidence type="ECO:0008006" key="3">
    <source>
        <dbReference type="Google" id="ProtNLM"/>
    </source>
</evidence>
<dbReference type="AlphaFoldDB" id="W6XPT7"/>